<gene>
    <name evidence="1" type="ORF">F2Q69_00052113</name>
</gene>
<dbReference type="Proteomes" id="UP000712600">
    <property type="component" value="Unassembled WGS sequence"/>
</dbReference>
<sequence>MQSKSDSVFDLFDDLRHAGLWGTIVGARFLHVPDWSYGNSSRGSRFTVLQDTNPKLSLVSPH</sequence>
<name>A0A8S9N2M6_BRACR</name>
<protein>
    <submittedName>
        <fullName evidence="1">Uncharacterized protein</fullName>
    </submittedName>
</protein>
<comment type="caution">
    <text evidence="1">The sequence shown here is derived from an EMBL/GenBank/DDBJ whole genome shotgun (WGS) entry which is preliminary data.</text>
</comment>
<accession>A0A8S9N2M6</accession>
<evidence type="ECO:0000313" key="1">
    <source>
        <dbReference type="EMBL" id="KAF3489711.1"/>
    </source>
</evidence>
<organism evidence="1 2">
    <name type="scientific">Brassica cretica</name>
    <name type="common">Mustard</name>
    <dbReference type="NCBI Taxonomy" id="69181"/>
    <lineage>
        <taxon>Eukaryota</taxon>
        <taxon>Viridiplantae</taxon>
        <taxon>Streptophyta</taxon>
        <taxon>Embryophyta</taxon>
        <taxon>Tracheophyta</taxon>
        <taxon>Spermatophyta</taxon>
        <taxon>Magnoliopsida</taxon>
        <taxon>eudicotyledons</taxon>
        <taxon>Gunneridae</taxon>
        <taxon>Pentapetalae</taxon>
        <taxon>rosids</taxon>
        <taxon>malvids</taxon>
        <taxon>Brassicales</taxon>
        <taxon>Brassicaceae</taxon>
        <taxon>Brassiceae</taxon>
        <taxon>Brassica</taxon>
    </lineage>
</organism>
<dbReference type="EMBL" id="QGKX02002183">
    <property type="protein sequence ID" value="KAF3489711.1"/>
    <property type="molecule type" value="Genomic_DNA"/>
</dbReference>
<proteinExistence type="predicted"/>
<reference evidence="1" key="1">
    <citation type="submission" date="2019-12" db="EMBL/GenBank/DDBJ databases">
        <title>Genome sequencing and annotation of Brassica cretica.</title>
        <authorList>
            <person name="Studholme D.J."/>
            <person name="Sarris P."/>
        </authorList>
    </citation>
    <scope>NUCLEOTIDE SEQUENCE</scope>
    <source>
        <strain evidence="1">PFS-109/04</strain>
        <tissue evidence="1">Leaf</tissue>
    </source>
</reference>
<evidence type="ECO:0000313" key="2">
    <source>
        <dbReference type="Proteomes" id="UP000712600"/>
    </source>
</evidence>
<dbReference type="AlphaFoldDB" id="A0A8S9N2M6"/>